<feature type="compositionally biased region" description="Low complexity" evidence="13">
    <location>
        <begin position="132"/>
        <end position="145"/>
    </location>
</feature>
<keyword evidence="6" id="KW-0808">Transferase</keyword>
<dbReference type="PANTHER" id="PTHR24346:SF82">
    <property type="entry name" value="KP78A-RELATED"/>
    <property type="match status" value="1"/>
</dbReference>
<evidence type="ECO:0000256" key="2">
    <source>
        <dbReference type="ARBA" id="ARBA00010791"/>
    </source>
</evidence>
<feature type="compositionally biased region" description="Basic and acidic residues" evidence="13">
    <location>
        <begin position="536"/>
        <end position="547"/>
    </location>
</feature>
<comment type="subcellular location">
    <subcellularLocation>
        <location evidence="1">Cytoplasm</location>
    </subcellularLocation>
</comment>
<feature type="compositionally biased region" description="Polar residues" evidence="13">
    <location>
        <begin position="602"/>
        <end position="611"/>
    </location>
</feature>
<dbReference type="FunFam" id="1.10.510.10:FF:001222">
    <property type="entry name" value="Serine/threonine-protein kinase ppk25"/>
    <property type="match status" value="1"/>
</dbReference>
<dbReference type="PROSITE" id="PS50032">
    <property type="entry name" value="KA1"/>
    <property type="match status" value="1"/>
</dbReference>
<evidence type="ECO:0000256" key="12">
    <source>
        <dbReference type="PROSITE-ProRule" id="PRU10141"/>
    </source>
</evidence>
<keyword evidence="7 12" id="KW-0547">Nucleotide-binding</keyword>
<evidence type="ECO:0000256" key="4">
    <source>
        <dbReference type="ARBA" id="ARBA00022490"/>
    </source>
</evidence>
<evidence type="ECO:0000259" key="15">
    <source>
        <dbReference type="PROSITE" id="PS50032"/>
    </source>
</evidence>
<evidence type="ECO:0000256" key="3">
    <source>
        <dbReference type="ARBA" id="ARBA00012513"/>
    </source>
</evidence>
<dbReference type="InterPro" id="IPR028375">
    <property type="entry name" value="KA1/Ssp2_C"/>
</dbReference>
<dbReference type="GO" id="GO:0005737">
    <property type="term" value="C:cytoplasm"/>
    <property type="evidence" value="ECO:0007669"/>
    <property type="project" value="UniProtKB-SubCell"/>
</dbReference>
<feature type="compositionally biased region" description="Polar residues" evidence="13">
    <location>
        <begin position="72"/>
        <end position="108"/>
    </location>
</feature>
<comment type="catalytic activity">
    <reaction evidence="11">
        <text>L-seryl-[protein] + ATP = O-phospho-L-seryl-[protein] + ADP + H(+)</text>
        <dbReference type="Rhea" id="RHEA:17989"/>
        <dbReference type="Rhea" id="RHEA-COMP:9863"/>
        <dbReference type="Rhea" id="RHEA-COMP:11604"/>
        <dbReference type="ChEBI" id="CHEBI:15378"/>
        <dbReference type="ChEBI" id="CHEBI:29999"/>
        <dbReference type="ChEBI" id="CHEBI:30616"/>
        <dbReference type="ChEBI" id="CHEBI:83421"/>
        <dbReference type="ChEBI" id="CHEBI:456216"/>
        <dbReference type="EC" id="2.7.11.1"/>
    </reaction>
</comment>
<dbReference type="FunFam" id="3.30.200.20:FF:000042">
    <property type="entry name" value="Aurora kinase A"/>
    <property type="match status" value="1"/>
</dbReference>
<evidence type="ECO:0000256" key="6">
    <source>
        <dbReference type="ARBA" id="ARBA00022679"/>
    </source>
</evidence>
<protein>
    <recommendedName>
        <fullName evidence="3">non-specific serine/threonine protein kinase</fullName>
        <ecNumber evidence="3">2.7.11.1</ecNumber>
    </recommendedName>
</protein>
<evidence type="ECO:0000256" key="8">
    <source>
        <dbReference type="ARBA" id="ARBA00022777"/>
    </source>
</evidence>
<dbReference type="PANTHER" id="PTHR24346">
    <property type="entry name" value="MAP/MICROTUBULE AFFINITY-REGULATING KINASE"/>
    <property type="match status" value="1"/>
</dbReference>
<proteinExistence type="inferred from homology"/>
<dbReference type="GO" id="GO:0106310">
    <property type="term" value="F:protein serine kinase activity"/>
    <property type="evidence" value="ECO:0007669"/>
    <property type="project" value="RHEA"/>
</dbReference>
<dbReference type="SUPFAM" id="SSF56112">
    <property type="entry name" value="Protein kinase-like (PK-like)"/>
    <property type="match status" value="1"/>
</dbReference>
<organism evidence="16 17">
    <name type="scientific">Conidiobolus coronatus (strain ATCC 28846 / CBS 209.66 / NRRL 28638)</name>
    <name type="common">Delacroixia coronata</name>
    <dbReference type="NCBI Taxonomy" id="796925"/>
    <lineage>
        <taxon>Eukaryota</taxon>
        <taxon>Fungi</taxon>
        <taxon>Fungi incertae sedis</taxon>
        <taxon>Zoopagomycota</taxon>
        <taxon>Entomophthoromycotina</taxon>
        <taxon>Entomophthoromycetes</taxon>
        <taxon>Entomophthorales</taxon>
        <taxon>Ancylistaceae</taxon>
        <taxon>Conidiobolus</taxon>
    </lineage>
</organism>
<dbReference type="GO" id="GO:0005524">
    <property type="term" value="F:ATP binding"/>
    <property type="evidence" value="ECO:0007669"/>
    <property type="project" value="UniProtKB-UniRule"/>
</dbReference>
<dbReference type="EC" id="2.7.11.1" evidence="3"/>
<feature type="compositionally biased region" description="Polar residues" evidence="13">
    <location>
        <begin position="628"/>
        <end position="637"/>
    </location>
</feature>
<keyword evidence="17" id="KW-1185">Reference proteome</keyword>
<dbReference type="OrthoDB" id="193931at2759"/>
<dbReference type="AlphaFoldDB" id="A0A137P4V6"/>
<gene>
    <name evidence="16" type="ORF">CONCODRAFT_79044</name>
</gene>
<comment type="similarity">
    <text evidence="2">Belongs to the protein kinase superfamily. CAMK Ser/Thr protein kinase family. NIM1 subfamily.</text>
</comment>
<feature type="compositionally biased region" description="Acidic residues" evidence="13">
    <location>
        <begin position="565"/>
        <end position="574"/>
    </location>
</feature>
<dbReference type="InterPro" id="IPR008271">
    <property type="entry name" value="Ser/Thr_kinase_AS"/>
</dbReference>
<dbReference type="InterPro" id="IPR000719">
    <property type="entry name" value="Prot_kinase_dom"/>
</dbReference>
<feature type="region of interest" description="Disordered" evidence="13">
    <location>
        <begin position="504"/>
        <end position="651"/>
    </location>
</feature>
<evidence type="ECO:0000313" key="16">
    <source>
        <dbReference type="EMBL" id="KXN70035.1"/>
    </source>
</evidence>
<dbReference type="SMART" id="SM00220">
    <property type="entry name" value="S_TKc"/>
    <property type="match status" value="1"/>
</dbReference>
<dbReference type="Proteomes" id="UP000070444">
    <property type="component" value="Unassembled WGS sequence"/>
</dbReference>
<dbReference type="SUPFAM" id="SSF103243">
    <property type="entry name" value="KA1-like"/>
    <property type="match status" value="1"/>
</dbReference>
<keyword evidence="4" id="KW-0963">Cytoplasm</keyword>
<evidence type="ECO:0000256" key="9">
    <source>
        <dbReference type="ARBA" id="ARBA00022840"/>
    </source>
</evidence>
<dbReference type="OMA" id="FEVRIVW"/>
<evidence type="ECO:0000259" key="14">
    <source>
        <dbReference type="PROSITE" id="PS50011"/>
    </source>
</evidence>
<dbReference type="InterPro" id="IPR017441">
    <property type="entry name" value="Protein_kinase_ATP_BS"/>
</dbReference>
<accession>A0A137P4V6</accession>
<evidence type="ECO:0000256" key="7">
    <source>
        <dbReference type="ARBA" id="ARBA00022741"/>
    </source>
</evidence>
<evidence type="ECO:0000256" key="10">
    <source>
        <dbReference type="ARBA" id="ARBA00047899"/>
    </source>
</evidence>
<dbReference type="PROSITE" id="PS50011">
    <property type="entry name" value="PROTEIN_KINASE_DOM"/>
    <property type="match status" value="1"/>
</dbReference>
<dbReference type="PROSITE" id="PS00108">
    <property type="entry name" value="PROTEIN_KINASE_ST"/>
    <property type="match status" value="1"/>
</dbReference>
<feature type="region of interest" description="Disordered" evidence="13">
    <location>
        <begin position="37"/>
        <end position="171"/>
    </location>
</feature>
<feature type="compositionally biased region" description="Polar residues" evidence="13">
    <location>
        <begin position="146"/>
        <end position="157"/>
    </location>
</feature>
<dbReference type="PROSITE" id="PS00107">
    <property type="entry name" value="PROTEIN_KINASE_ATP"/>
    <property type="match status" value="1"/>
</dbReference>
<evidence type="ECO:0000313" key="17">
    <source>
        <dbReference type="Proteomes" id="UP000070444"/>
    </source>
</evidence>
<dbReference type="Gene3D" id="3.30.310.80">
    <property type="entry name" value="Kinase associated domain 1, KA1"/>
    <property type="match status" value="1"/>
</dbReference>
<feature type="compositionally biased region" description="Basic residues" evidence="13">
    <location>
        <begin position="49"/>
        <end position="59"/>
    </location>
</feature>
<dbReference type="Pfam" id="PF02149">
    <property type="entry name" value="KA1"/>
    <property type="match status" value="1"/>
</dbReference>
<dbReference type="EMBL" id="KQ964515">
    <property type="protein sequence ID" value="KXN70035.1"/>
    <property type="molecule type" value="Genomic_DNA"/>
</dbReference>
<evidence type="ECO:0000256" key="1">
    <source>
        <dbReference type="ARBA" id="ARBA00004496"/>
    </source>
</evidence>
<dbReference type="STRING" id="796925.A0A137P4V6"/>
<sequence length="746" mass="84476">MMHIIDNVDVPRRCTNSKEYLTRAIRASQFEGQIPTLIQVESSSDPKRRSTYRRSKHQSVHPETSKLRSPENKQTSSSKNRQSTYRSAESPPQLSKNLLFNGDYSTVPSRLRSSANESSRRRSKASPIPIPASTLSSALTDSTNSPNSAPHSPSLPHSDQEDNSPVVPPKPLTHVGDYVIKRDIGHGTFGVVKLAEHKETGLQVAVKVIEKQTIKGSRAKARVEQELRLLPLLNHPHIVKVYDVVEDEDRYMIVMEYLTGGELFRYIVKNRRINEREGRYFFRQLISALDYCHTNSIIHRDLKPENVLLDSKMQVRLIDFGFANFYHPDQLQSTFCGSPYYASPEMVRGVDYIGPEVDVWSLGVTLYTMLSGKLPFSANNLKSFQRKIVKGDYEIPVYFSKEVSQLVQRMLTVDPRKRLSLAKVRGHSWTNLGYPDLPNSYLTLRPPQVRNPNSEILQSMSEYGFEPEASKVTLLTHPNQSSCPHPIVSLYHLLNEKKTRLQDGLVPTKPKSTTKKHLSIVFNSSSNSDALSQDKPPLERADTEKIGTSRRFSAETMTSPIFNEASEEDHEDPEQAATSDSNFTADLPLSKTPLTGAGRSFDSISRRNSLQYKLRPIPPKPNQLIKEANSNENQSTHSSEEGSSPPDRTSKDGWFSGLFNVSATSTKAYHQIVQELDRVMDQFEITYQETSSGNFTCDSKQHKLQFEVRIVWKSQPNSYSVQFKNVKGSPWAHKKVCSKLIQRMYI</sequence>
<dbReference type="InterPro" id="IPR001772">
    <property type="entry name" value="KA1_dom"/>
</dbReference>
<dbReference type="GO" id="GO:0004674">
    <property type="term" value="F:protein serine/threonine kinase activity"/>
    <property type="evidence" value="ECO:0007669"/>
    <property type="project" value="UniProtKB-KW"/>
</dbReference>
<dbReference type="CDD" id="cd14003">
    <property type="entry name" value="STKc_AMPK-like"/>
    <property type="match status" value="1"/>
</dbReference>
<dbReference type="InterPro" id="IPR011009">
    <property type="entry name" value="Kinase-like_dom_sf"/>
</dbReference>
<feature type="domain" description="KA1" evidence="15">
    <location>
        <begin position="697"/>
        <end position="746"/>
    </location>
</feature>
<dbReference type="Gene3D" id="1.10.510.10">
    <property type="entry name" value="Transferase(Phosphotransferase) domain 1"/>
    <property type="match status" value="1"/>
</dbReference>
<dbReference type="Pfam" id="PF00069">
    <property type="entry name" value="Pkinase"/>
    <property type="match status" value="1"/>
</dbReference>
<keyword evidence="9 12" id="KW-0067">ATP-binding</keyword>
<evidence type="ECO:0000256" key="13">
    <source>
        <dbReference type="SAM" id="MobiDB-lite"/>
    </source>
</evidence>
<dbReference type="GO" id="GO:0035556">
    <property type="term" value="P:intracellular signal transduction"/>
    <property type="evidence" value="ECO:0007669"/>
    <property type="project" value="TreeGrafter"/>
</dbReference>
<name>A0A137P4V6_CONC2</name>
<comment type="catalytic activity">
    <reaction evidence="10">
        <text>L-threonyl-[protein] + ATP = O-phospho-L-threonyl-[protein] + ADP + H(+)</text>
        <dbReference type="Rhea" id="RHEA:46608"/>
        <dbReference type="Rhea" id="RHEA-COMP:11060"/>
        <dbReference type="Rhea" id="RHEA-COMP:11605"/>
        <dbReference type="ChEBI" id="CHEBI:15378"/>
        <dbReference type="ChEBI" id="CHEBI:30013"/>
        <dbReference type="ChEBI" id="CHEBI:30616"/>
        <dbReference type="ChEBI" id="CHEBI:61977"/>
        <dbReference type="ChEBI" id="CHEBI:456216"/>
        <dbReference type="EC" id="2.7.11.1"/>
    </reaction>
</comment>
<feature type="compositionally biased region" description="Polar residues" evidence="13">
    <location>
        <begin position="521"/>
        <end position="531"/>
    </location>
</feature>
<feature type="domain" description="Protein kinase" evidence="14">
    <location>
        <begin position="178"/>
        <end position="430"/>
    </location>
</feature>
<reference evidence="16 17" key="1">
    <citation type="journal article" date="2015" name="Genome Biol. Evol.">
        <title>Phylogenomic analyses indicate that early fungi evolved digesting cell walls of algal ancestors of land plants.</title>
        <authorList>
            <person name="Chang Y."/>
            <person name="Wang S."/>
            <person name="Sekimoto S."/>
            <person name="Aerts A.L."/>
            <person name="Choi C."/>
            <person name="Clum A."/>
            <person name="LaButti K.M."/>
            <person name="Lindquist E.A."/>
            <person name="Yee Ngan C."/>
            <person name="Ohm R.A."/>
            <person name="Salamov A.A."/>
            <person name="Grigoriev I.V."/>
            <person name="Spatafora J.W."/>
            <person name="Berbee M.L."/>
        </authorList>
    </citation>
    <scope>NUCLEOTIDE SEQUENCE [LARGE SCALE GENOMIC DNA]</scope>
    <source>
        <strain evidence="16 17">NRRL 28638</strain>
    </source>
</reference>
<evidence type="ECO:0000256" key="11">
    <source>
        <dbReference type="ARBA" id="ARBA00048679"/>
    </source>
</evidence>
<feature type="binding site" evidence="12">
    <location>
        <position position="207"/>
    </location>
    <ligand>
        <name>ATP</name>
        <dbReference type="ChEBI" id="CHEBI:30616"/>
    </ligand>
</feature>
<evidence type="ECO:0000256" key="5">
    <source>
        <dbReference type="ARBA" id="ARBA00022527"/>
    </source>
</evidence>
<keyword evidence="8 16" id="KW-0418">Kinase</keyword>
<keyword evidence="5" id="KW-0723">Serine/threonine-protein kinase</keyword>